<name>A0A6J5M9B4_9CAUD</name>
<reference evidence="1" key="1">
    <citation type="submission" date="2020-04" db="EMBL/GenBank/DDBJ databases">
        <authorList>
            <person name="Chiriac C."/>
            <person name="Salcher M."/>
            <person name="Ghai R."/>
            <person name="Kavagutti S V."/>
        </authorList>
    </citation>
    <scope>NUCLEOTIDE SEQUENCE</scope>
</reference>
<evidence type="ECO:0000313" key="1">
    <source>
        <dbReference type="EMBL" id="CAB4143274.1"/>
    </source>
</evidence>
<protein>
    <submittedName>
        <fullName evidence="1">Uncharacterized protein</fullName>
    </submittedName>
</protein>
<gene>
    <name evidence="1" type="ORF">UFOVP450_98</name>
</gene>
<proteinExistence type="predicted"/>
<organism evidence="1">
    <name type="scientific">uncultured Caudovirales phage</name>
    <dbReference type="NCBI Taxonomy" id="2100421"/>
    <lineage>
        <taxon>Viruses</taxon>
        <taxon>Duplodnaviria</taxon>
        <taxon>Heunggongvirae</taxon>
        <taxon>Uroviricota</taxon>
        <taxon>Caudoviricetes</taxon>
        <taxon>Peduoviridae</taxon>
        <taxon>Maltschvirus</taxon>
        <taxon>Maltschvirus maltsch</taxon>
    </lineage>
</organism>
<dbReference type="EMBL" id="LR796421">
    <property type="protein sequence ID" value="CAB4143274.1"/>
    <property type="molecule type" value="Genomic_DNA"/>
</dbReference>
<sequence>MENRIQINGAWYVLEQQEQLPEAKIAIIRSEARTIESDKYCFEAIRLERSDAPGTYFEDIDIEFTDKREKPWKEDYWDNNAWLRGVLINDPESLGHLKESVCPQGEAEFKMFLKELKQEGWI</sequence>
<accession>A0A6J5M9B4</accession>